<accession>A0A9Q3K8B0</accession>
<feature type="non-terminal residue" evidence="2">
    <location>
        <position position="1"/>
    </location>
</feature>
<evidence type="ECO:0000256" key="1">
    <source>
        <dbReference type="SAM" id="MobiDB-lite"/>
    </source>
</evidence>
<sequence>AIRPVISPRSLVTKCTTCISAWRTCALHPPFTFNEGLTATLLGDRTPLFFCLTPASPFSVAAFAATELQFCPHALKLRLLQVLQLLRLSQLHHGIKNHLHTTSPSLSFSPTVVLLTFKSFGLERFYFVSVLKLSNSSCCALYAPSGVSPAFVPRQQPALVMLADKHTRNVHSLSAPSDHTARGVLSQDALARTPLWLAMMKPYPSANGHWDPKPADGNDSGQLALSPQVSICPPPPPRPLSNGHFTP</sequence>
<dbReference type="EMBL" id="AVOT02098929">
    <property type="protein sequence ID" value="MBW0576675.1"/>
    <property type="molecule type" value="Genomic_DNA"/>
</dbReference>
<dbReference type="AlphaFoldDB" id="A0A9Q3K8B0"/>
<comment type="caution">
    <text evidence="2">The sequence shown here is derived from an EMBL/GenBank/DDBJ whole genome shotgun (WGS) entry which is preliminary data.</text>
</comment>
<reference evidence="2" key="1">
    <citation type="submission" date="2021-03" db="EMBL/GenBank/DDBJ databases">
        <title>Draft genome sequence of rust myrtle Austropuccinia psidii MF-1, a brazilian biotype.</title>
        <authorList>
            <person name="Quecine M.C."/>
            <person name="Pachon D.M.R."/>
            <person name="Bonatelli M.L."/>
            <person name="Correr F.H."/>
            <person name="Franceschini L.M."/>
            <person name="Leite T.F."/>
            <person name="Margarido G.R.A."/>
            <person name="Almeida C.A."/>
            <person name="Ferrarezi J.A."/>
            <person name="Labate C.A."/>
        </authorList>
    </citation>
    <scope>NUCLEOTIDE SEQUENCE</scope>
    <source>
        <strain evidence="2">MF-1</strain>
    </source>
</reference>
<feature type="compositionally biased region" description="Polar residues" evidence="1">
    <location>
        <begin position="219"/>
        <end position="229"/>
    </location>
</feature>
<feature type="region of interest" description="Disordered" evidence="1">
    <location>
        <begin position="207"/>
        <end position="247"/>
    </location>
</feature>
<name>A0A9Q3K8B0_9BASI</name>
<evidence type="ECO:0000313" key="3">
    <source>
        <dbReference type="Proteomes" id="UP000765509"/>
    </source>
</evidence>
<evidence type="ECO:0000313" key="2">
    <source>
        <dbReference type="EMBL" id="MBW0576675.1"/>
    </source>
</evidence>
<protein>
    <submittedName>
        <fullName evidence="2">Uncharacterized protein</fullName>
    </submittedName>
</protein>
<dbReference type="Proteomes" id="UP000765509">
    <property type="component" value="Unassembled WGS sequence"/>
</dbReference>
<gene>
    <name evidence="2" type="ORF">O181_116390</name>
</gene>
<organism evidence="2 3">
    <name type="scientific">Austropuccinia psidii MF-1</name>
    <dbReference type="NCBI Taxonomy" id="1389203"/>
    <lineage>
        <taxon>Eukaryota</taxon>
        <taxon>Fungi</taxon>
        <taxon>Dikarya</taxon>
        <taxon>Basidiomycota</taxon>
        <taxon>Pucciniomycotina</taxon>
        <taxon>Pucciniomycetes</taxon>
        <taxon>Pucciniales</taxon>
        <taxon>Sphaerophragmiaceae</taxon>
        <taxon>Austropuccinia</taxon>
    </lineage>
</organism>
<keyword evidence="3" id="KW-1185">Reference proteome</keyword>
<proteinExistence type="predicted"/>